<dbReference type="RefSeq" id="WP_197903651.1">
    <property type="nucleotide sequence ID" value="NZ_JACSGR010000006.1"/>
</dbReference>
<organism evidence="2 3">
    <name type="scientific">Eikenella glucosivorans</name>
    <dbReference type="NCBI Taxonomy" id="2766967"/>
    <lineage>
        <taxon>Bacteria</taxon>
        <taxon>Pseudomonadati</taxon>
        <taxon>Pseudomonadota</taxon>
        <taxon>Betaproteobacteria</taxon>
        <taxon>Neisseriales</taxon>
        <taxon>Neisseriaceae</taxon>
        <taxon>Eikenella</taxon>
    </lineage>
</organism>
<proteinExistence type="predicted"/>
<comment type="caution">
    <text evidence="2">The sequence shown here is derived from an EMBL/GenBank/DDBJ whole genome shotgun (WGS) entry which is preliminary data.</text>
</comment>
<keyword evidence="3" id="KW-1185">Reference proteome</keyword>
<evidence type="ECO:0000256" key="1">
    <source>
        <dbReference type="SAM" id="Phobius"/>
    </source>
</evidence>
<evidence type="ECO:0000313" key="3">
    <source>
        <dbReference type="Proteomes" id="UP000768471"/>
    </source>
</evidence>
<keyword evidence="1" id="KW-0812">Transmembrane</keyword>
<protein>
    <submittedName>
        <fullName evidence="2">Uncharacterized protein</fullName>
    </submittedName>
</protein>
<dbReference type="EMBL" id="JACSGR010000006">
    <property type="protein sequence ID" value="MBH5329829.1"/>
    <property type="molecule type" value="Genomic_DNA"/>
</dbReference>
<reference evidence="2 3" key="1">
    <citation type="submission" date="2020-09" db="EMBL/GenBank/DDBJ databases">
        <title>Eikenella S3660 sp. nov., isolated from a throat swab.</title>
        <authorList>
            <person name="Buhl M."/>
        </authorList>
    </citation>
    <scope>NUCLEOTIDE SEQUENCE [LARGE SCALE GENOMIC DNA]</scope>
    <source>
        <strain evidence="2 3">S3360</strain>
    </source>
</reference>
<feature type="transmembrane region" description="Helical" evidence="1">
    <location>
        <begin position="20"/>
        <end position="43"/>
    </location>
</feature>
<evidence type="ECO:0000313" key="2">
    <source>
        <dbReference type="EMBL" id="MBH5329829.1"/>
    </source>
</evidence>
<keyword evidence="1" id="KW-1133">Transmembrane helix</keyword>
<dbReference type="Proteomes" id="UP000768471">
    <property type="component" value="Unassembled WGS sequence"/>
</dbReference>
<keyword evidence="1" id="KW-0472">Membrane</keyword>
<name>A0ABS0NC50_9NEIS</name>
<sequence>MEEQDKPVIQDEQNAGLKLFAIKIIFLVFMMVILSAWIPFWILPDSMMKPRGEIHSEFKFFLSDPIISKDRNIYMLNRQLYSFQVTDYEDGELFDENNPKYTVCGVYSYALSGNVKDYNQENLIYELNDRLGNEYNFETYQDDGVNRKWREIKYIRAREFQTLWFPIKYLNNLLIHRKQVDKDMSLIPRIEGQQQGIPIPRDFNYMIPCISTMSRQDSMLGGYIGNRSGREYHRFLSDKELQQERERILRVLSAPDTIVRVDMSKWLVYFYNPNENRMVVVK</sequence>
<accession>A0ABS0NC50</accession>
<gene>
    <name evidence="2" type="ORF">H9Q10_09125</name>
</gene>